<name>A0A8H5KZC1_9HYPO</name>
<keyword evidence="2" id="KW-1185">Reference proteome</keyword>
<dbReference type="Proteomes" id="UP000544095">
    <property type="component" value="Unassembled WGS sequence"/>
</dbReference>
<sequence>MNKPLKLRVVDPVAALENLEMPVIAHSLPATMDKPLRIRDLDPVAALKDIQVSVLAHSLPTTTLKPLRPRDLNPVAVKEPKRTNLELCPILSFMKAVQPTRQRRRTLTERKRAEGKCYLPGCNEPAKVSGGKCQKCTDRAHDRYEAGK</sequence>
<dbReference type="AlphaFoldDB" id="A0A8H5KZC1"/>
<reference evidence="1 2" key="1">
    <citation type="submission" date="2020-05" db="EMBL/GenBank/DDBJ databases">
        <title>Identification and distribution of gene clusters putatively required for synthesis of sphingolipid metabolism inhibitors in phylogenetically diverse species of the filamentous fungus Fusarium.</title>
        <authorList>
            <person name="Kim H.-S."/>
            <person name="Busman M."/>
            <person name="Brown D.W."/>
            <person name="Divon H."/>
            <person name="Uhlig S."/>
            <person name="Proctor R.H."/>
        </authorList>
    </citation>
    <scope>NUCLEOTIDE SEQUENCE [LARGE SCALE GENOMIC DNA]</scope>
    <source>
        <strain evidence="1 2">NRRL 25211</strain>
    </source>
</reference>
<evidence type="ECO:0000313" key="2">
    <source>
        <dbReference type="Proteomes" id="UP000544095"/>
    </source>
</evidence>
<accession>A0A8H5KZC1</accession>
<dbReference type="EMBL" id="JAAOAR010000452">
    <property type="protein sequence ID" value="KAF5581929.1"/>
    <property type="molecule type" value="Genomic_DNA"/>
</dbReference>
<gene>
    <name evidence="1" type="ORF">FPANT_8698</name>
</gene>
<proteinExistence type="predicted"/>
<protein>
    <submittedName>
        <fullName evidence="1">Uncharacterized protein</fullName>
    </submittedName>
</protein>
<evidence type="ECO:0000313" key="1">
    <source>
        <dbReference type="EMBL" id="KAF5581929.1"/>
    </source>
</evidence>
<organism evidence="1 2">
    <name type="scientific">Fusarium pseudoanthophilum</name>
    <dbReference type="NCBI Taxonomy" id="48495"/>
    <lineage>
        <taxon>Eukaryota</taxon>
        <taxon>Fungi</taxon>
        <taxon>Dikarya</taxon>
        <taxon>Ascomycota</taxon>
        <taxon>Pezizomycotina</taxon>
        <taxon>Sordariomycetes</taxon>
        <taxon>Hypocreomycetidae</taxon>
        <taxon>Hypocreales</taxon>
        <taxon>Nectriaceae</taxon>
        <taxon>Fusarium</taxon>
        <taxon>Fusarium fujikuroi species complex</taxon>
    </lineage>
</organism>
<comment type="caution">
    <text evidence="1">The sequence shown here is derived from an EMBL/GenBank/DDBJ whole genome shotgun (WGS) entry which is preliminary data.</text>
</comment>